<dbReference type="GO" id="GO:0005524">
    <property type="term" value="F:ATP binding"/>
    <property type="evidence" value="ECO:0007669"/>
    <property type="project" value="UniProtKB-UniRule"/>
</dbReference>
<evidence type="ECO:0000256" key="5">
    <source>
        <dbReference type="ARBA" id="ARBA00022777"/>
    </source>
</evidence>
<comment type="similarity">
    <text evidence="1 8">Belongs to the PDK/BCKDK protein kinase family.</text>
</comment>
<sequence length="488" mass="55398">MFQQFRRVLPKVPVAISRCSRNIHKGSCIALNSSSKCPTIRPKNMLIGQHNRLLSNDSKSMTQIFDSDFDPSIITRNGDSLERLELEEFLGRIGNDPVPTVTLNDLLRFQDKISVDREAVLNDNANETLKDIFILVGRAIQRFLDLPYITIMNPHMAKIYQCYTDTLNMLLVFVDKCSGNDAKIVSTSLYDSIANFHITSKKHEEELIGVLSKILEIHTDNTVDLREAFDEIQAGLVDEKAFLDSHMKERILMRLLINHHLLLHGQLLEAKTGWPMKSIGSIDMNVNVLDILSRSYDYVNDMAAMKYSDKIKMEVKSVFVKADGSVKEQIIHDIDHIEKYDPLIFPYISNHIEYVFDEILKNSTRATMDNNVSIPVEVVVVLREPKSLQDYYKLEVRITDHAKGIKPEVVDHLFDYSFTTVDNKASSDPKLLTNTSDNMIAGMGYGLPMSLTYTRLFDGDIHLKSVFGDGTTVYLEWTGIAGKNKVSP</sequence>
<dbReference type="GO" id="GO:0004740">
    <property type="term" value="F:pyruvate dehydrogenase (acetyl-transferring) kinase activity"/>
    <property type="evidence" value="ECO:0007669"/>
    <property type="project" value="TreeGrafter"/>
</dbReference>
<dbReference type="SUPFAM" id="SSF69012">
    <property type="entry name" value="alpha-ketoacid dehydrogenase kinase, N-terminal domain"/>
    <property type="match status" value="1"/>
</dbReference>
<evidence type="ECO:0000256" key="4">
    <source>
        <dbReference type="ARBA" id="ARBA00022741"/>
    </source>
</evidence>
<evidence type="ECO:0000313" key="10">
    <source>
        <dbReference type="EMBL" id="KAF6013087.1"/>
    </source>
</evidence>
<dbReference type="PANTHER" id="PTHR11947:SF20">
    <property type="entry name" value="[3-METHYL-2-OXOBUTANOATE DEHYDROGENASE [LIPOAMIDE]] KINASE, MITOCHONDRIAL"/>
    <property type="match status" value="1"/>
</dbReference>
<dbReference type="GO" id="GO:0010906">
    <property type="term" value="P:regulation of glucose metabolic process"/>
    <property type="evidence" value="ECO:0007669"/>
    <property type="project" value="TreeGrafter"/>
</dbReference>
<keyword evidence="12" id="KW-1185">Reference proteome</keyword>
<comment type="subcellular location">
    <subcellularLocation>
        <location evidence="8">Mitochondrion matrix</location>
    </subcellularLocation>
</comment>
<dbReference type="EMBL" id="CABFWN010000001">
    <property type="protein sequence ID" value="VUG15987.1"/>
    <property type="molecule type" value="Genomic_DNA"/>
</dbReference>
<dbReference type="Proteomes" id="UP000568158">
    <property type="component" value="Unassembled WGS sequence"/>
</dbReference>
<keyword evidence="6 8" id="KW-0067">ATP-binding</keyword>
<keyword evidence="4 8" id="KW-0547">Nucleotide-binding</keyword>
<evidence type="ECO:0000256" key="1">
    <source>
        <dbReference type="ARBA" id="ARBA00006155"/>
    </source>
</evidence>
<evidence type="ECO:0000256" key="6">
    <source>
        <dbReference type="ARBA" id="ARBA00022840"/>
    </source>
</evidence>
<dbReference type="InterPro" id="IPR036890">
    <property type="entry name" value="HATPase_C_sf"/>
</dbReference>
<gene>
    <name evidence="11" type="ORF">DEBR0S1_04720G</name>
    <name evidence="10" type="ORF">HII12_001802</name>
</gene>
<name>A0A7D9GYN1_DEKBR</name>
<feature type="domain" description="Histidine kinase/HSP90-like ATPase" evidence="9">
    <location>
        <begin position="347"/>
        <end position="481"/>
    </location>
</feature>
<evidence type="ECO:0000256" key="3">
    <source>
        <dbReference type="ARBA" id="ARBA00022679"/>
    </source>
</evidence>
<keyword evidence="7 8" id="KW-0496">Mitochondrion</keyword>
<dbReference type="EMBL" id="JABCYN010000022">
    <property type="protein sequence ID" value="KAF6013087.1"/>
    <property type="molecule type" value="Genomic_DNA"/>
</dbReference>
<dbReference type="Pfam" id="PF02518">
    <property type="entry name" value="HATPase_c"/>
    <property type="match status" value="1"/>
</dbReference>
<dbReference type="Proteomes" id="UP000478008">
    <property type="component" value="Unassembled WGS sequence"/>
</dbReference>
<evidence type="ECO:0000256" key="2">
    <source>
        <dbReference type="ARBA" id="ARBA00022553"/>
    </source>
</evidence>
<dbReference type="PANTHER" id="PTHR11947">
    <property type="entry name" value="PYRUVATE DEHYDROGENASE KINASE"/>
    <property type="match status" value="1"/>
</dbReference>
<reference evidence="10 13" key="2">
    <citation type="journal article" date="2020" name="Appl. Microbiol. Biotechnol.">
        <title>Targeted gene deletion in Brettanomyces bruxellensis with an expression-free CRISPR-Cas9 system.</title>
        <authorList>
            <person name="Varela C."/>
            <person name="Bartel C."/>
            <person name="Onetto C."/>
            <person name="Borneman A."/>
        </authorList>
    </citation>
    <scope>NUCLEOTIDE SEQUENCE [LARGE SCALE GENOMIC DNA]</scope>
    <source>
        <strain evidence="10 13">AWRI1613</strain>
    </source>
</reference>
<dbReference type="Gene3D" id="3.30.565.10">
    <property type="entry name" value="Histidine kinase-like ATPase, C-terminal domain"/>
    <property type="match status" value="1"/>
</dbReference>
<dbReference type="InterPro" id="IPR039028">
    <property type="entry name" value="BCKD/PDK"/>
</dbReference>
<evidence type="ECO:0000313" key="11">
    <source>
        <dbReference type="EMBL" id="VUG15987.1"/>
    </source>
</evidence>
<keyword evidence="2" id="KW-0597">Phosphoprotein</keyword>
<dbReference type="GO" id="GO:0005759">
    <property type="term" value="C:mitochondrial matrix"/>
    <property type="evidence" value="ECO:0007669"/>
    <property type="project" value="UniProtKB-SubCell"/>
</dbReference>
<evidence type="ECO:0000313" key="12">
    <source>
        <dbReference type="Proteomes" id="UP000478008"/>
    </source>
</evidence>
<organism evidence="11 12">
    <name type="scientific">Dekkera bruxellensis</name>
    <name type="common">Brettanomyces custersii</name>
    <dbReference type="NCBI Taxonomy" id="5007"/>
    <lineage>
        <taxon>Eukaryota</taxon>
        <taxon>Fungi</taxon>
        <taxon>Dikarya</taxon>
        <taxon>Ascomycota</taxon>
        <taxon>Saccharomycotina</taxon>
        <taxon>Pichiomycetes</taxon>
        <taxon>Pichiales</taxon>
        <taxon>Pichiaceae</taxon>
        <taxon>Brettanomyces</taxon>
    </lineage>
</organism>
<dbReference type="Gene3D" id="1.20.140.20">
    <property type="entry name" value="Alpha-ketoacid/pyruvate dehydrogenase kinase, N-terminal domain"/>
    <property type="match status" value="1"/>
</dbReference>
<evidence type="ECO:0000256" key="8">
    <source>
        <dbReference type="RuleBase" id="RU366032"/>
    </source>
</evidence>
<dbReference type="InterPro" id="IPR003594">
    <property type="entry name" value="HATPase_dom"/>
</dbReference>
<dbReference type="InterPro" id="IPR036784">
    <property type="entry name" value="AK/P_DHK_N_sf"/>
</dbReference>
<dbReference type="InterPro" id="IPR018955">
    <property type="entry name" value="BCDHK/PDK_N"/>
</dbReference>
<evidence type="ECO:0000313" key="13">
    <source>
        <dbReference type="Proteomes" id="UP000568158"/>
    </source>
</evidence>
<dbReference type="SMART" id="SM00387">
    <property type="entry name" value="HATPase_c"/>
    <property type="match status" value="1"/>
</dbReference>
<dbReference type="SUPFAM" id="SSF55874">
    <property type="entry name" value="ATPase domain of HSP90 chaperone/DNA topoisomerase II/histidine kinase"/>
    <property type="match status" value="1"/>
</dbReference>
<evidence type="ECO:0000256" key="7">
    <source>
        <dbReference type="ARBA" id="ARBA00023128"/>
    </source>
</evidence>
<protein>
    <recommendedName>
        <fullName evidence="8">Protein-serine/threonine kinase</fullName>
        <ecNumber evidence="8">2.7.11.-</ecNumber>
    </recommendedName>
</protein>
<dbReference type="AlphaFoldDB" id="A0A7D9GYN1"/>
<keyword evidence="3 8" id="KW-0808">Transferase</keyword>
<accession>A0A7D9GYN1</accession>
<reference evidence="11 12" key="1">
    <citation type="submission" date="2019-07" db="EMBL/GenBank/DDBJ databases">
        <authorList>
            <person name="Friedrich A."/>
            <person name="Schacherer J."/>
        </authorList>
    </citation>
    <scope>NUCLEOTIDE SEQUENCE [LARGE SCALE GENOMIC DNA]</scope>
</reference>
<keyword evidence="5 8" id="KW-0418">Kinase</keyword>
<dbReference type="Pfam" id="PF10436">
    <property type="entry name" value="BCDHK_Adom3"/>
    <property type="match status" value="1"/>
</dbReference>
<dbReference type="EC" id="2.7.11.-" evidence="8"/>
<evidence type="ECO:0000259" key="9">
    <source>
        <dbReference type="SMART" id="SM00387"/>
    </source>
</evidence>
<proteinExistence type="inferred from homology"/>